<evidence type="ECO:0000259" key="1">
    <source>
        <dbReference type="Pfam" id="PF20256"/>
    </source>
</evidence>
<sequence>MTLHSGRGFACINYPIGMNLGGDPAQALVHSTPDGKFMVTLSAIDLGQGMKSVTRQIAAEALGVPIDDVYVDTADSDTGPHDMGSFASRGTHRVGNAVIRAASEARAHMMEAAAEELEVSPADLDTDGAGNIHVKGAPTRRITVAETAIAAQFKQGRTLSGRGIFLIEPSGVDPDTGEMSPVTCFAHAALIIDLTVDDETGEVEVTKINSAYEVGRALNSRLVEQQLIGGAWMGVSHALYETTEPYYPDRREGPLDFNAYLMPGPGEIVPHDIAILERPAPDAPFGGKGPGEMCANPVLPAIANAVYNAVGVRIDALPITPEKILRGILAQGGARPQGQRG</sequence>
<gene>
    <name evidence="2" type="primary">ndhM</name>
    <name evidence="2" type="ORF">ROA7023_02995</name>
</gene>
<evidence type="ECO:0000313" key="3">
    <source>
        <dbReference type="Proteomes" id="UP000193900"/>
    </source>
</evidence>
<keyword evidence="3" id="KW-1185">Reference proteome</keyword>
<organism evidence="2 3">
    <name type="scientific">Roseisalinus antarcticus</name>
    <dbReference type="NCBI Taxonomy" id="254357"/>
    <lineage>
        <taxon>Bacteria</taxon>
        <taxon>Pseudomonadati</taxon>
        <taxon>Pseudomonadota</taxon>
        <taxon>Alphaproteobacteria</taxon>
        <taxon>Rhodobacterales</taxon>
        <taxon>Roseobacteraceae</taxon>
        <taxon>Roseisalinus</taxon>
    </lineage>
</organism>
<dbReference type="SUPFAM" id="SSF56003">
    <property type="entry name" value="Molybdenum cofactor-binding domain"/>
    <property type="match status" value="1"/>
</dbReference>
<dbReference type="GO" id="GO:0050138">
    <property type="term" value="F:nicotinate dehydrogenase activity"/>
    <property type="evidence" value="ECO:0007669"/>
    <property type="project" value="UniProtKB-EC"/>
</dbReference>
<dbReference type="PANTHER" id="PTHR47495:SF2">
    <property type="entry name" value="ALDEHYDE DEHYDROGENASE"/>
    <property type="match status" value="1"/>
</dbReference>
<dbReference type="InterPro" id="IPR037165">
    <property type="entry name" value="AldOxase/xan_DH_Mopterin-bd_sf"/>
</dbReference>
<dbReference type="OrthoDB" id="8050011at2"/>
<dbReference type="InterPro" id="IPR046867">
    <property type="entry name" value="AldOxase/xan_DH_MoCoBD2"/>
</dbReference>
<dbReference type="RefSeq" id="WP_085879800.1">
    <property type="nucleotide sequence ID" value="NZ_FWFZ01000017.1"/>
</dbReference>
<dbReference type="EMBL" id="FWFZ01000017">
    <property type="protein sequence ID" value="SLN64176.1"/>
    <property type="molecule type" value="Genomic_DNA"/>
</dbReference>
<dbReference type="PANTHER" id="PTHR47495">
    <property type="entry name" value="ALDEHYDE DEHYDROGENASE"/>
    <property type="match status" value="1"/>
</dbReference>
<dbReference type="EC" id="1.17.1.5" evidence="2"/>
<keyword evidence="2" id="KW-0560">Oxidoreductase</keyword>
<evidence type="ECO:0000313" key="2">
    <source>
        <dbReference type="EMBL" id="SLN64176.1"/>
    </source>
</evidence>
<accession>A0A1Y5THT2</accession>
<dbReference type="Gene3D" id="3.30.365.10">
    <property type="entry name" value="Aldehyde oxidase/xanthine dehydrogenase, molybdopterin binding domain"/>
    <property type="match status" value="2"/>
</dbReference>
<protein>
    <submittedName>
        <fullName evidence="2">Nicotinate dehydrogenase medium molybdopterin subunit</fullName>
        <ecNumber evidence="2">1.17.1.5</ecNumber>
    </submittedName>
</protein>
<dbReference type="Pfam" id="PF20256">
    <property type="entry name" value="MoCoBD_2"/>
    <property type="match status" value="1"/>
</dbReference>
<dbReference type="Proteomes" id="UP000193900">
    <property type="component" value="Unassembled WGS sequence"/>
</dbReference>
<name>A0A1Y5THT2_9RHOB</name>
<dbReference type="InterPro" id="IPR052516">
    <property type="entry name" value="N-heterocyclic_Hydroxylase"/>
</dbReference>
<dbReference type="AlphaFoldDB" id="A0A1Y5THT2"/>
<reference evidence="2 3" key="1">
    <citation type="submission" date="2017-03" db="EMBL/GenBank/DDBJ databases">
        <authorList>
            <person name="Afonso C.L."/>
            <person name="Miller P.J."/>
            <person name="Scott M.A."/>
            <person name="Spackman E."/>
            <person name="Goraichik I."/>
            <person name="Dimitrov K.M."/>
            <person name="Suarez D.L."/>
            <person name="Swayne D.E."/>
        </authorList>
    </citation>
    <scope>NUCLEOTIDE SEQUENCE [LARGE SCALE GENOMIC DNA]</scope>
    <source>
        <strain evidence="2 3">CECT 7023</strain>
    </source>
</reference>
<proteinExistence type="predicted"/>
<feature type="domain" description="Aldehyde oxidase/xanthine dehydrogenase second molybdopterin binding" evidence="1">
    <location>
        <begin position="5"/>
        <end position="244"/>
    </location>
</feature>